<evidence type="ECO:0000313" key="2">
    <source>
        <dbReference type="Proteomes" id="UP000278222"/>
    </source>
</evidence>
<protein>
    <submittedName>
        <fullName evidence="1">Uncharacterized protein</fullName>
    </submittedName>
</protein>
<dbReference type="EMBL" id="RJKX01000019">
    <property type="protein sequence ID" value="ROP80995.1"/>
    <property type="molecule type" value="Genomic_DNA"/>
</dbReference>
<dbReference type="AlphaFoldDB" id="A0A3N1KUG1"/>
<keyword evidence="2" id="KW-1185">Reference proteome</keyword>
<sequence length="84" mass="9210">MTAGVILEKMSGAERVAYLAGIIEGLAYARYVKDDKQAAGMGCIYDWFYKTRGRSLDIEKAFGRYKEHSPGAIVAALVTKECGK</sequence>
<proteinExistence type="predicted"/>
<gene>
    <name evidence="1" type="ORF">EDC65_5330</name>
</gene>
<accession>A0A3N1KUG1</accession>
<name>A0A3N1KUG1_9PROT</name>
<reference evidence="1 2" key="1">
    <citation type="submission" date="2018-11" db="EMBL/GenBank/DDBJ databases">
        <title>Genomic Encyclopedia of Type Strains, Phase IV (KMG-IV): sequencing the most valuable type-strain genomes for metagenomic binning, comparative biology and taxonomic classification.</title>
        <authorList>
            <person name="Goeker M."/>
        </authorList>
    </citation>
    <scope>NUCLEOTIDE SEQUENCE [LARGE SCALE GENOMIC DNA]</scope>
    <source>
        <strain evidence="1 2">DSM 5900</strain>
    </source>
</reference>
<organism evidence="1 2">
    <name type="scientific">Stella humosa</name>
    <dbReference type="NCBI Taxonomy" id="94"/>
    <lineage>
        <taxon>Bacteria</taxon>
        <taxon>Pseudomonadati</taxon>
        <taxon>Pseudomonadota</taxon>
        <taxon>Alphaproteobacteria</taxon>
        <taxon>Rhodospirillales</taxon>
        <taxon>Stellaceae</taxon>
        <taxon>Stella</taxon>
    </lineage>
</organism>
<dbReference type="Proteomes" id="UP000278222">
    <property type="component" value="Unassembled WGS sequence"/>
</dbReference>
<comment type="caution">
    <text evidence="1">The sequence shown here is derived from an EMBL/GenBank/DDBJ whole genome shotgun (WGS) entry which is preliminary data.</text>
</comment>
<evidence type="ECO:0000313" key="1">
    <source>
        <dbReference type="EMBL" id="ROP80995.1"/>
    </source>
</evidence>